<organism evidence="2">
    <name type="scientific">Solanum chacoense</name>
    <name type="common">Chaco potato</name>
    <dbReference type="NCBI Taxonomy" id="4108"/>
    <lineage>
        <taxon>Eukaryota</taxon>
        <taxon>Viridiplantae</taxon>
        <taxon>Streptophyta</taxon>
        <taxon>Embryophyta</taxon>
        <taxon>Tracheophyta</taxon>
        <taxon>Spermatophyta</taxon>
        <taxon>Magnoliopsida</taxon>
        <taxon>eudicotyledons</taxon>
        <taxon>Gunneridae</taxon>
        <taxon>Pentapetalae</taxon>
        <taxon>asterids</taxon>
        <taxon>lamiids</taxon>
        <taxon>Solanales</taxon>
        <taxon>Solanaceae</taxon>
        <taxon>Solanoideae</taxon>
        <taxon>Solaneae</taxon>
        <taxon>Solanum</taxon>
    </lineage>
</organism>
<evidence type="ECO:0000256" key="1">
    <source>
        <dbReference type="SAM" id="SignalP"/>
    </source>
</evidence>
<dbReference type="AlphaFoldDB" id="A0A0V0H1W6"/>
<keyword evidence="1" id="KW-0732">Signal</keyword>
<name>A0A0V0H1W6_SOLCH</name>
<feature type="chain" id="PRO_5006865615" evidence="1">
    <location>
        <begin position="17"/>
        <end position="68"/>
    </location>
</feature>
<reference evidence="2" key="1">
    <citation type="submission" date="2015-12" db="EMBL/GenBank/DDBJ databases">
        <title>Gene expression during late stages of embryo sac development: a critical building block for successful pollen-pistil interactions.</title>
        <authorList>
            <person name="Liu Y."/>
            <person name="Joly V."/>
            <person name="Sabar M."/>
            <person name="Matton D.P."/>
        </authorList>
    </citation>
    <scope>NUCLEOTIDE SEQUENCE</scope>
</reference>
<dbReference type="EMBL" id="GEDG01026647">
    <property type="protein sequence ID" value="JAP14380.1"/>
    <property type="molecule type" value="Transcribed_RNA"/>
</dbReference>
<accession>A0A0V0H1W6</accession>
<evidence type="ECO:0000313" key="2">
    <source>
        <dbReference type="EMBL" id="JAP14380.1"/>
    </source>
</evidence>
<protein>
    <submittedName>
        <fullName evidence="2">Putative ovule protein</fullName>
    </submittedName>
</protein>
<proteinExistence type="predicted"/>
<feature type="signal peptide" evidence="1">
    <location>
        <begin position="1"/>
        <end position="16"/>
    </location>
</feature>
<sequence>MIPLHFTLCLVGGIQAECFILWGINMGTNECLPAQKIHPPPQTHTQKVNSVSQVKNLFPLVLLKKKFK</sequence>